<dbReference type="EMBL" id="GBXM01043745">
    <property type="protein sequence ID" value="JAH64832.1"/>
    <property type="molecule type" value="Transcribed_RNA"/>
</dbReference>
<reference evidence="1" key="2">
    <citation type="journal article" date="2015" name="Fish Shellfish Immunol.">
        <title>Early steps in the European eel (Anguilla anguilla)-Vibrio vulnificus interaction in the gills: Role of the RtxA13 toxin.</title>
        <authorList>
            <person name="Callol A."/>
            <person name="Pajuelo D."/>
            <person name="Ebbesson L."/>
            <person name="Teles M."/>
            <person name="MacKenzie S."/>
            <person name="Amaro C."/>
        </authorList>
    </citation>
    <scope>NUCLEOTIDE SEQUENCE</scope>
</reference>
<proteinExistence type="predicted"/>
<dbReference type="AlphaFoldDB" id="A0A0E9UGE2"/>
<accession>A0A0E9UGE2</accession>
<organism evidence="1">
    <name type="scientific">Anguilla anguilla</name>
    <name type="common">European freshwater eel</name>
    <name type="synonym">Muraena anguilla</name>
    <dbReference type="NCBI Taxonomy" id="7936"/>
    <lineage>
        <taxon>Eukaryota</taxon>
        <taxon>Metazoa</taxon>
        <taxon>Chordata</taxon>
        <taxon>Craniata</taxon>
        <taxon>Vertebrata</taxon>
        <taxon>Euteleostomi</taxon>
        <taxon>Actinopterygii</taxon>
        <taxon>Neopterygii</taxon>
        <taxon>Teleostei</taxon>
        <taxon>Anguilliformes</taxon>
        <taxon>Anguillidae</taxon>
        <taxon>Anguilla</taxon>
    </lineage>
</organism>
<name>A0A0E9UGE2_ANGAN</name>
<reference evidence="1" key="1">
    <citation type="submission" date="2014-11" db="EMBL/GenBank/DDBJ databases">
        <authorList>
            <person name="Amaro Gonzalez C."/>
        </authorList>
    </citation>
    <scope>NUCLEOTIDE SEQUENCE</scope>
</reference>
<evidence type="ECO:0000313" key="1">
    <source>
        <dbReference type="EMBL" id="JAH64832.1"/>
    </source>
</evidence>
<protein>
    <submittedName>
        <fullName evidence="1">Uncharacterized protein</fullName>
    </submittedName>
</protein>
<sequence length="27" mass="3077">MRHLADALTESELHSSVYNPSIQLDIH</sequence>